<keyword evidence="3" id="KW-0732">Signal</keyword>
<organism evidence="5 6">
    <name type="scientific">Tritrichomonas musculus</name>
    <dbReference type="NCBI Taxonomy" id="1915356"/>
    <lineage>
        <taxon>Eukaryota</taxon>
        <taxon>Metamonada</taxon>
        <taxon>Parabasalia</taxon>
        <taxon>Tritrichomonadida</taxon>
        <taxon>Tritrichomonadidae</taxon>
        <taxon>Tritrichomonas</taxon>
    </lineage>
</organism>
<evidence type="ECO:0000256" key="1">
    <source>
        <dbReference type="ARBA" id="ARBA00023157"/>
    </source>
</evidence>
<dbReference type="Gene3D" id="1.10.225.10">
    <property type="entry name" value="Saposin-like"/>
    <property type="match status" value="4"/>
</dbReference>
<gene>
    <name evidence="5" type="ORF">M9Y10_005384</name>
</gene>
<feature type="chain" id="PRO_5045915872" description="Saposin B-type domain-containing protein" evidence="3">
    <location>
        <begin position="19"/>
        <end position="460"/>
    </location>
</feature>
<keyword evidence="1" id="KW-1015">Disulfide bond</keyword>
<evidence type="ECO:0000313" key="6">
    <source>
        <dbReference type="Proteomes" id="UP001470230"/>
    </source>
</evidence>
<keyword evidence="2" id="KW-0325">Glycoprotein</keyword>
<feature type="domain" description="Saposin B-type" evidence="4">
    <location>
        <begin position="32"/>
        <end position="113"/>
    </location>
</feature>
<dbReference type="InterPro" id="IPR011001">
    <property type="entry name" value="Saposin-like"/>
</dbReference>
<dbReference type="InterPro" id="IPR007856">
    <property type="entry name" value="SapB_1"/>
</dbReference>
<feature type="domain" description="Saposin B-type" evidence="4">
    <location>
        <begin position="239"/>
        <end position="320"/>
    </location>
</feature>
<sequence length="460" mass="52350">MFIFTFLISFTFSSSGRSEKRLNIHRQNKPVGNDVCDICKKAIDYIYQSLKDEKIEEEIIEGLDNLCHQYPTPYDSLCVNYVQQYIPLAIQWIESGIETNDICALLGLCSPRKMNIRSSKNKVLLFKNIFKSFPKDDNFPCQICKNFVEQLEAYLVDPNFLGSLDYFLDQVCGLIKVEYQPLCTTLVDYLIQWIMESLDETLDGLNICAKIQLCPDENVTALQRPKIVRRPHINKNIVGNDSCTICTITINYVDSKMKDKEVQEEIIAGLDGFCDTLSPLYVHVCRLIASIYVPLVMKLVDDGLETLDICNKLGFCTGQEVALRKSLYQKPLYLPKTLHKTTVTSGLCESCIATIDMVEKLLQDTKLESEIISILDQFCDTLPPDTAKACKDIAGRYVPLVIKLIETGIETLDICSKIGFCSSNINQRRFRIQRYEYKVDGSKMLQSSKPIKQIPHLKAI</sequence>
<dbReference type="PRINTS" id="PR01797">
    <property type="entry name" value="SAPOSIN"/>
</dbReference>
<dbReference type="InterPro" id="IPR008138">
    <property type="entry name" value="SapB_2"/>
</dbReference>
<protein>
    <recommendedName>
        <fullName evidence="4">Saposin B-type domain-containing protein</fullName>
    </recommendedName>
</protein>
<dbReference type="PROSITE" id="PS50015">
    <property type="entry name" value="SAP_B"/>
    <property type="match status" value="4"/>
</dbReference>
<evidence type="ECO:0000256" key="3">
    <source>
        <dbReference type="SAM" id="SignalP"/>
    </source>
</evidence>
<dbReference type="Proteomes" id="UP001470230">
    <property type="component" value="Unassembled WGS sequence"/>
</dbReference>
<accession>A0ABR2JL99</accession>
<dbReference type="EMBL" id="JAPFFF010000011">
    <property type="protein sequence ID" value="KAK8878604.1"/>
    <property type="molecule type" value="Genomic_DNA"/>
</dbReference>
<dbReference type="PANTHER" id="PTHR11480:SF3">
    <property type="entry name" value="BCDNA.GH08312"/>
    <property type="match status" value="1"/>
</dbReference>
<feature type="signal peptide" evidence="3">
    <location>
        <begin position="1"/>
        <end position="18"/>
    </location>
</feature>
<feature type="domain" description="Saposin B-type" evidence="4">
    <location>
        <begin position="344"/>
        <end position="425"/>
    </location>
</feature>
<dbReference type="InterPro" id="IPR008373">
    <property type="entry name" value="Saposin"/>
</dbReference>
<dbReference type="SUPFAM" id="SSF47862">
    <property type="entry name" value="Saposin"/>
    <property type="match status" value="4"/>
</dbReference>
<dbReference type="SMART" id="SM00741">
    <property type="entry name" value="SapB"/>
    <property type="match status" value="4"/>
</dbReference>
<evidence type="ECO:0000313" key="5">
    <source>
        <dbReference type="EMBL" id="KAK8878604.1"/>
    </source>
</evidence>
<name>A0ABR2JL99_9EUKA</name>
<dbReference type="PANTHER" id="PTHR11480">
    <property type="entry name" value="SAPOSIN-RELATED"/>
    <property type="match status" value="1"/>
</dbReference>
<evidence type="ECO:0000259" key="4">
    <source>
        <dbReference type="PROSITE" id="PS50015"/>
    </source>
</evidence>
<reference evidence="5 6" key="1">
    <citation type="submission" date="2024-04" db="EMBL/GenBank/DDBJ databases">
        <title>Tritrichomonas musculus Genome.</title>
        <authorList>
            <person name="Alves-Ferreira E."/>
            <person name="Grigg M."/>
            <person name="Lorenzi H."/>
            <person name="Galac M."/>
        </authorList>
    </citation>
    <scope>NUCLEOTIDE SEQUENCE [LARGE SCALE GENOMIC DNA]</scope>
    <source>
        <strain evidence="5 6">EAF2021</strain>
    </source>
</reference>
<comment type="caution">
    <text evidence="5">The sequence shown here is derived from an EMBL/GenBank/DDBJ whole genome shotgun (WGS) entry which is preliminary data.</text>
</comment>
<dbReference type="Pfam" id="PF03489">
    <property type="entry name" value="SapB_2"/>
    <property type="match status" value="2"/>
</dbReference>
<dbReference type="Pfam" id="PF05184">
    <property type="entry name" value="SapB_1"/>
    <property type="match status" value="3"/>
</dbReference>
<dbReference type="InterPro" id="IPR051428">
    <property type="entry name" value="Sphingo_Act-Surfact_Prot"/>
</dbReference>
<evidence type="ECO:0000256" key="2">
    <source>
        <dbReference type="ARBA" id="ARBA00023180"/>
    </source>
</evidence>
<keyword evidence="6" id="KW-1185">Reference proteome</keyword>
<feature type="domain" description="Saposin B-type" evidence="4">
    <location>
        <begin position="137"/>
        <end position="218"/>
    </location>
</feature>
<dbReference type="InterPro" id="IPR008139">
    <property type="entry name" value="SaposinB_dom"/>
</dbReference>
<proteinExistence type="predicted"/>